<comment type="subcellular location">
    <subcellularLocation>
        <location evidence="1">Cytoplasm</location>
    </subcellularLocation>
</comment>
<dbReference type="SUPFAM" id="SSF55804">
    <property type="entry name" value="Phoshotransferase/anion transport protein"/>
    <property type="match status" value="1"/>
</dbReference>
<evidence type="ECO:0000313" key="8">
    <source>
        <dbReference type="EMBL" id="PYZ95931.1"/>
    </source>
</evidence>
<keyword evidence="5" id="KW-0808">Transferase</keyword>
<accession>A0A2W0H4H7</accession>
<dbReference type="GO" id="GO:0008982">
    <property type="term" value="F:protein-N(PI)-phosphohistidine-sugar phosphotransferase activity"/>
    <property type="evidence" value="ECO:0007669"/>
    <property type="project" value="InterPro"/>
</dbReference>
<sequence>MKLTDITNEALIDVELNGNTKEEIIDELIGRLDDNGVLKSQRKFKKAIVKREKEGSTGIGFSIAIPHGKSKAVLVPRVAFGIKRDGVDWESADGEDAQLVFMIAVPEKSAGDEHLKILQMLSRKLMDEEFRQQLLEARNSKEALQLLEKV</sequence>
<organism evidence="8 9">
    <name type="scientific">Alteribacter lacisalsi</name>
    <dbReference type="NCBI Taxonomy" id="2045244"/>
    <lineage>
        <taxon>Bacteria</taxon>
        <taxon>Bacillati</taxon>
        <taxon>Bacillota</taxon>
        <taxon>Bacilli</taxon>
        <taxon>Bacillales</taxon>
        <taxon>Bacillaceae</taxon>
        <taxon>Alteribacter</taxon>
    </lineage>
</organism>
<dbReference type="PROSITE" id="PS51094">
    <property type="entry name" value="PTS_EIIA_TYPE_2"/>
    <property type="match status" value="1"/>
</dbReference>
<keyword evidence="4" id="KW-0762">Sugar transport</keyword>
<dbReference type="OrthoDB" id="95460at2"/>
<evidence type="ECO:0000256" key="2">
    <source>
        <dbReference type="ARBA" id="ARBA00022448"/>
    </source>
</evidence>
<reference evidence="8 9" key="1">
    <citation type="submission" date="2017-10" db="EMBL/GenBank/DDBJ databases">
        <title>Bacillus sp. nov., a halophilic bacterium isolated from a Yangshapao Lake.</title>
        <authorList>
            <person name="Wang H."/>
        </authorList>
    </citation>
    <scope>NUCLEOTIDE SEQUENCE [LARGE SCALE GENOMIC DNA]</scope>
    <source>
        <strain evidence="8 9">YSP-3</strain>
    </source>
</reference>
<evidence type="ECO:0000256" key="3">
    <source>
        <dbReference type="ARBA" id="ARBA00022553"/>
    </source>
</evidence>
<protein>
    <submittedName>
        <fullName evidence="8">PTS fructose transporter subunit IIA</fullName>
    </submittedName>
</protein>
<dbReference type="PANTHER" id="PTHR47738">
    <property type="entry name" value="PTS SYSTEM FRUCTOSE-LIKE EIIA COMPONENT-RELATED"/>
    <property type="match status" value="1"/>
</dbReference>
<dbReference type="NCBIfam" id="TIGR00848">
    <property type="entry name" value="fruA"/>
    <property type="match status" value="1"/>
</dbReference>
<dbReference type="PROSITE" id="PS00372">
    <property type="entry name" value="PTS_EIIA_TYPE_2_HIS"/>
    <property type="match status" value="1"/>
</dbReference>
<dbReference type="GO" id="GO:0016020">
    <property type="term" value="C:membrane"/>
    <property type="evidence" value="ECO:0007669"/>
    <property type="project" value="InterPro"/>
</dbReference>
<dbReference type="CDD" id="cd00211">
    <property type="entry name" value="PTS_IIA_fru"/>
    <property type="match status" value="1"/>
</dbReference>
<feature type="domain" description="PTS EIIA type-2" evidence="7">
    <location>
        <begin position="5"/>
        <end position="150"/>
    </location>
</feature>
<dbReference type="InterPro" id="IPR051541">
    <property type="entry name" value="PTS_SugarTrans_NitroReg"/>
</dbReference>
<dbReference type="GO" id="GO:0005737">
    <property type="term" value="C:cytoplasm"/>
    <property type="evidence" value="ECO:0007669"/>
    <property type="project" value="UniProtKB-SubCell"/>
</dbReference>
<name>A0A2W0H4H7_9BACI</name>
<dbReference type="PANTHER" id="PTHR47738:SF2">
    <property type="entry name" value="PTS SYSTEM FRUCTOSE-LIKE EIIA COMPONENT"/>
    <property type="match status" value="1"/>
</dbReference>
<keyword evidence="2" id="KW-0813">Transport</keyword>
<gene>
    <name evidence="8" type="ORF">CR205_16270</name>
</gene>
<proteinExistence type="predicted"/>
<keyword evidence="6" id="KW-0598">Phosphotransferase system</keyword>
<dbReference type="AlphaFoldDB" id="A0A2W0H4H7"/>
<evidence type="ECO:0000256" key="1">
    <source>
        <dbReference type="ARBA" id="ARBA00004496"/>
    </source>
</evidence>
<dbReference type="EMBL" id="PDOF01000003">
    <property type="protein sequence ID" value="PYZ95931.1"/>
    <property type="molecule type" value="Genomic_DNA"/>
</dbReference>
<keyword evidence="9" id="KW-1185">Reference proteome</keyword>
<dbReference type="InterPro" id="IPR002178">
    <property type="entry name" value="PTS_EIIA_type-2_dom"/>
</dbReference>
<comment type="caution">
    <text evidence="8">The sequence shown here is derived from an EMBL/GenBank/DDBJ whole genome shotgun (WGS) entry which is preliminary data.</text>
</comment>
<dbReference type="FunFam" id="3.40.930.10:FF:000009">
    <property type="entry name" value="PTS system, fructose specific IIABC component"/>
    <property type="match status" value="1"/>
</dbReference>
<dbReference type="Gene3D" id="3.40.930.10">
    <property type="entry name" value="Mannitol-specific EII, Chain A"/>
    <property type="match status" value="1"/>
</dbReference>
<dbReference type="RefSeq" id="WP_110521208.1">
    <property type="nucleotide sequence ID" value="NZ_PDOF01000003.1"/>
</dbReference>
<keyword evidence="3" id="KW-0597">Phosphoprotein</keyword>
<dbReference type="InterPro" id="IPR004715">
    <property type="entry name" value="PTS_IIA_fruc"/>
</dbReference>
<dbReference type="GO" id="GO:0009401">
    <property type="term" value="P:phosphoenolpyruvate-dependent sugar phosphotransferase system"/>
    <property type="evidence" value="ECO:0007669"/>
    <property type="project" value="UniProtKB-KW"/>
</dbReference>
<dbReference type="InterPro" id="IPR016152">
    <property type="entry name" value="PTrfase/Anion_transptr"/>
</dbReference>
<evidence type="ECO:0000256" key="5">
    <source>
        <dbReference type="ARBA" id="ARBA00022679"/>
    </source>
</evidence>
<evidence type="ECO:0000259" key="7">
    <source>
        <dbReference type="PROSITE" id="PS51094"/>
    </source>
</evidence>
<dbReference type="Pfam" id="PF00359">
    <property type="entry name" value="PTS_EIIA_2"/>
    <property type="match status" value="1"/>
</dbReference>
<dbReference type="Proteomes" id="UP000248066">
    <property type="component" value="Unassembled WGS sequence"/>
</dbReference>
<evidence type="ECO:0000313" key="9">
    <source>
        <dbReference type="Proteomes" id="UP000248066"/>
    </source>
</evidence>
<evidence type="ECO:0000256" key="4">
    <source>
        <dbReference type="ARBA" id="ARBA00022597"/>
    </source>
</evidence>
<evidence type="ECO:0000256" key="6">
    <source>
        <dbReference type="ARBA" id="ARBA00022683"/>
    </source>
</evidence>